<feature type="non-terminal residue" evidence="2">
    <location>
        <position position="1"/>
    </location>
</feature>
<feature type="compositionally biased region" description="Low complexity" evidence="1">
    <location>
        <begin position="530"/>
        <end position="541"/>
    </location>
</feature>
<feature type="compositionally biased region" description="Basic residues" evidence="1">
    <location>
        <begin position="379"/>
        <end position="392"/>
    </location>
</feature>
<sequence>ADPAPRRHGARAARRGDGSRRRRRHRPAPRGRHGGRQGQRRASRPAAAARRRGPAAGAARRRRRGAAGAPPLDRPRARRGGATPVPRRQGGLRTTHRQRLLLRLRVPGAHHRRRSRAARGGDAPHPRRRGVGLRAQRGPAGRGAGAFRGGGRGLQGRGHRPAPRGRADLVLPPGRLRRPVPGPASADVEADQGLPAAVARGRVLARRLVAPAADTGLRHRVLEAGRPRGAPAPDRGGEAPGPSAARTRARAVHVLGRGGGHRLLAAERHPHLQPARRPVAGDVRRPRLHRGQDAAALRRRAVEDLRALVQVPGPHVRHRGRGAADGTQADELPRPRPALQAAAVVVPRPAPALQRARPPAPERALRGAARPASRAPLRAGRRTHLLHARAGARRGEGLPRHGLRDVRAVRHRDDRRALDAPSRAHGRRRAVGRGGGAARPSPGRQGPRVRRERGRRRLLRTEDRSAHDGLARSLVAARHGADGLPAPRALRPHLHGRRQRRAPRRDAPPRAVRLVRALHRHPARGHRWRSAALAGARPGARPADRGPARVLRRGGRRPAPDGGPAGPCGPARRVGGKEDRGGRVLQGARHARRRRPRAGDGPGVRAPPRPPRPRRARPGGAHPGSAGRGGGAARPGL</sequence>
<feature type="compositionally biased region" description="Gly residues" evidence="1">
    <location>
        <begin position="626"/>
        <end position="637"/>
    </location>
</feature>
<feature type="compositionally biased region" description="Basic residues" evidence="1">
    <location>
        <begin position="1"/>
        <end position="13"/>
    </location>
</feature>
<feature type="compositionally biased region" description="Low complexity" evidence="1">
    <location>
        <begin position="366"/>
        <end position="378"/>
    </location>
</feature>
<feature type="compositionally biased region" description="Basic and acidic residues" evidence="1">
    <location>
        <begin position="393"/>
        <end position="418"/>
    </location>
</feature>
<feature type="compositionally biased region" description="Basic residues" evidence="1">
    <location>
        <begin position="490"/>
        <end position="503"/>
    </location>
</feature>
<proteinExistence type="predicted"/>
<dbReference type="AlphaFoldDB" id="A0A6J4U3K1"/>
<dbReference type="GO" id="GO:0004829">
    <property type="term" value="F:threonine-tRNA ligase activity"/>
    <property type="evidence" value="ECO:0007669"/>
    <property type="project" value="UniProtKB-EC"/>
</dbReference>
<keyword evidence="2" id="KW-0436">Ligase</keyword>
<feature type="region of interest" description="Disordered" evidence="1">
    <location>
        <begin position="1"/>
        <end position="174"/>
    </location>
</feature>
<evidence type="ECO:0000256" key="1">
    <source>
        <dbReference type="SAM" id="MobiDB-lite"/>
    </source>
</evidence>
<feature type="non-terminal residue" evidence="2">
    <location>
        <position position="637"/>
    </location>
</feature>
<feature type="compositionally biased region" description="Basic residues" evidence="1">
    <location>
        <begin position="20"/>
        <end position="65"/>
    </location>
</feature>
<feature type="compositionally biased region" description="Gly residues" evidence="1">
    <location>
        <begin position="140"/>
        <end position="156"/>
    </location>
</feature>
<feature type="compositionally biased region" description="Basic residues" evidence="1">
    <location>
        <begin position="94"/>
        <end position="117"/>
    </location>
</feature>
<feature type="compositionally biased region" description="Basic residues" evidence="1">
    <location>
        <begin position="447"/>
        <end position="458"/>
    </location>
</feature>
<dbReference type="EC" id="6.1.1.3" evidence="2"/>
<name>A0A6J4U3K1_9ACTN</name>
<feature type="region of interest" description="Disordered" evidence="1">
    <location>
        <begin position="219"/>
        <end position="247"/>
    </location>
</feature>
<feature type="compositionally biased region" description="Basic residues" evidence="1">
    <location>
        <begin position="516"/>
        <end position="529"/>
    </location>
</feature>
<gene>
    <name evidence="2" type="ORF">AVDCRST_MAG79-1765</name>
</gene>
<dbReference type="EMBL" id="CADCWC010000265">
    <property type="protein sequence ID" value="CAA9540009.1"/>
    <property type="molecule type" value="Genomic_DNA"/>
</dbReference>
<feature type="region of interest" description="Disordered" evidence="1">
    <location>
        <begin position="349"/>
        <end position="637"/>
    </location>
</feature>
<evidence type="ECO:0000313" key="2">
    <source>
        <dbReference type="EMBL" id="CAA9540009.1"/>
    </source>
</evidence>
<reference evidence="2" key="1">
    <citation type="submission" date="2020-02" db="EMBL/GenBank/DDBJ databases">
        <authorList>
            <person name="Meier V. D."/>
        </authorList>
    </citation>
    <scope>NUCLEOTIDE SEQUENCE</scope>
    <source>
        <strain evidence="2">AVDCRST_MAG79</strain>
    </source>
</reference>
<protein>
    <submittedName>
        <fullName evidence="2">Threonyl-tRNA synthetase</fullName>
        <ecNumber evidence="2">6.1.1.3</ecNumber>
    </submittedName>
</protein>
<feature type="compositionally biased region" description="Basic and acidic residues" evidence="1">
    <location>
        <begin position="459"/>
        <end position="470"/>
    </location>
</feature>
<keyword evidence="2" id="KW-0030">Aminoacyl-tRNA synthetase</keyword>
<accession>A0A6J4U3K1</accession>
<organism evidence="2">
    <name type="scientific">uncultured Thermoleophilia bacterium</name>
    <dbReference type="NCBI Taxonomy" id="1497501"/>
    <lineage>
        <taxon>Bacteria</taxon>
        <taxon>Bacillati</taxon>
        <taxon>Actinomycetota</taxon>
        <taxon>Thermoleophilia</taxon>
        <taxon>environmental samples</taxon>
    </lineage>
</organism>